<feature type="binding site" evidence="10">
    <location>
        <begin position="32"/>
        <end position="39"/>
    </location>
    <ligand>
        <name>ATP</name>
        <dbReference type="ChEBI" id="CHEBI:30616"/>
    </ligand>
</feature>
<keyword evidence="2 10" id="KW-0547">Nucleotide-binding</keyword>
<comment type="similarity">
    <text evidence="1">Belongs to the helicase family. UvrD subfamily.</text>
</comment>
<evidence type="ECO:0000256" key="4">
    <source>
        <dbReference type="ARBA" id="ARBA00022806"/>
    </source>
</evidence>
<accession>A0ABY5KKW7</accession>
<sequence length="644" mass="68250">MSRTAADRVLADLDDRQAAAVVAPPGPVRIMAGAGTGKTRTITHRIAYQHVTGAMPADVVLAVTHSAKAAGEMRDRLARLGAGHVQARTFHAAAMRQLRYFWRATGLPGDGPVLLDVDGRGAYYRYLRGALGVTLRTSAGDVDSALVTDLATELTWAAARDLTADEYAAAAQAAGRRPGMSLATVTGAMRRYTAAKRAAGVLDFADLLAVCARMLEDDEEVASAVRRQYASFVVDEYQDTDPAQQRLLDAWLGGRDGLAVVGDARQAVYGFKGADTSLLRDFTVRFPHAVTVDLVQDYRSTRQVVEAANRLMAGRAEASGPALVGMLGDGPAPVVERCADEDDEDARIVTTVQGWLDAGVPVEEIAVLHRFNAQAVKLTAALRDAGVPVVAGDGTAYFARREVAQVLTLLRRRAAQAPDDDARPALDDALAQAGYDPDAPPDGTGAARERWDALDALRALVDSLPQVLTGTVRALSADLDRRAAEDHVPPGRGAVTVTTIHKAKGLEWDACLLARATAGSLPSVYATTGPELAEERRLAYVAITRARRHLVATWAADRPGGRPARPSPYLDALAPAAVRPVRTPGARAATVPRPTGARFTAGQRVTHDRHGLGRVVDVRAGQVTVDFGSGGRRTVAADRALVAL</sequence>
<dbReference type="Proteomes" id="UP001316384">
    <property type="component" value="Chromosome"/>
</dbReference>
<dbReference type="SUPFAM" id="SSF52540">
    <property type="entry name" value="P-loop containing nucleoside triphosphate hydrolases"/>
    <property type="match status" value="1"/>
</dbReference>
<evidence type="ECO:0000256" key="5">
    <source>
        <dbReference type="ARBA" id="ARBA00022840"/>
    </source>
</evidence>
<evidence type="ECO:0000256" key="10">
    <source>
        <dbReference type="PROSITE-ProRule" id="PRU00560"/>
    </source>
</evidence>
<dbReference type="InterPro" id="IPR027417">
    <property type="entry name" value="P-loop_NTPase"/>
</dbReference>
<evidence type="ECO:0000256" key="1">
    <source>
        <dbReference type="ARBA" id="ARBA00009922"/>
    </source>
</evidence>
<dbReference type="InterPro" id="IPR014017">
    <property type="entry name" value="DNA_helicase_UvrD-like_C"/>
</dbReference>
<comment type="catalytic activity">
    <reaction evidence="7">
        <text>Couples ATP hydrolysis with the unwinding of duplex DNA by translocating in the 3'-5' direction.</text>
        <dbReference type="EC" id="5.6.2.4"/>
    </reaction>
</comment>
<proteinExistence type="inferred from homology"/>
<dbReference type="InterPro" id="IPR013986">
    <property type="entry name" value="DExx_box_DNA_helicase_dom_sf"/>
</dbReference>
<dbReference type="PROSITE" id="PS51217">
    <property type="entry name" value="UVRD_HELICASE_CTER"/>
    <property type="match status" value="1"/>
</dbReference>
<keyword evidence="3 10" id="KW-0378">Hydrolase</keyword>
<dbReference type="EC" id="5.6.2.4" evidence="8"/>
<dbReference type="CDD" id="cd17932">
    <property type="entry name" value="DEXQc_UvrD"/>
    <property type="match status" value="1"/>
</dbReference>
<evidence type="ECO:0000313" key="14">
    <source>
        <dbReference type="Proteomes" id="UP001316384"/>
    </source>
</evidence>
<keyword evidence="6" id="KW-0413">Isomerase</keyword>
<evidence type="ECO:0000256" key="8">
    <source>
        <dbReference type="ARBA" id="ARBA00034808"/>
    </source>
</evidence>
<evidence type="ECO:0000256" key="2">
    <source>
        <dbReference type="ARBA" id="ARBA00022741"/>
    </source>
</evidence>
<dbReference type="PANTHER" id="PTHR11070:SF69">
    <property type="entry name" value="ATP-DEPENDENT DNA HELICASE UVRD2"/>
    <property type="match status" value="1"/>
</dbReference>
<dbReference type="Gene3D" id="1.10.486.10">
    <property type="entry name" value="PCRA, domain 4"/>
    <property type="match status" value="1"/>
</dbReference>
<keyword evidence="5 10" id="KW-0067">ATP-binding</keyword>
<evidence type="ECO:0000256" key="3">
    <source>
        <dbReference type="ARBA" id="ARBA00022801"/>
    </source>
</evidence>
<name>A0ABY5KKW7_9CELL</name>
<feature type="domain" description="UvrD-like helicase ATP-binding" evidence="11">
    <location>
        <begin position="11"/>
        <end position="301"/>
    </location>
</feature>
<evidence type="ECO:0000259" key="12">
    <source>
        <dbReference type="PROSITE" id="PS51217"/>
    </source>
</evidence>
<reference evidence="13 14" key="1">
    <citation type="submission" date="2022-07" db="EMBL/GenBank/DDBJ databases">
        <title>Novel species in genus cellulomonas.</title>
        <authorList>
            <person name="Ye L."/>
        </authorList>
    </citation>
    <scope>NUCLEOTIDE SEQUENCE [LARGE SCALE GENOMIC DNA]</scope>
    <source>
        <strain evidence="14">zg-B89</strain>
    </source>
</reference>
<evidence type="ECO:0000256" key="9">
    <source>
        <dbReference type="ARBA" id="ARBA00048988"/>
    </source>
</evidence>
<evidence type="ECO:0000313" key="13">
    <source>
        <dbReference type="EMBL" id="UUI70985.1"/>
    </source>
</evidence>
<dbReference type="PROSITE" id="PS51198">
    <property type="entry name" value="UVRD_HELICASE_ATP_BIND"/>
    <property type="match status" value="1"/>
</dbReference>
<dbReference type="InterPro" id="IPR014016">
    <property type="entry name" value="UvrD-like_ATP-bd"/>
</dbReference>
<feature type="domain" description="UvrD-like helicase C-terminal" evidence="12">
    <location>
        <begin position="302"/>
        <end position="548"/>
    </location>
</feature>
<dbReference type="Gene3D" id="3.40.50.300">
    <property type="entry name" value="P-loop containing nucleotide triphosphate hydrolases"/>
    <property type="match status" value="3"/>
</dbReference>
<evidence type="ECO:0000259" key="11">
    <source>
        <dbReference type="PROSITE" id="PS51198"/>
    </source>
</evidence>
<dbReference type="PANTHER" id="PTHR11070">
    <property type="entry name" value="UVRD / RECB / PCRA DNA HELICASE FAMILY MEMBER"/>
    <property type="match status" value="1"/>
</dbReference>
<evidence type="ECO:0000256" key="7">
    <source>
        <dbReference type="ARBA" id="ARBA00034617"/>
    </source>
</evidence>
<dbReference type="GO" id="GO:0004386">
    <property type="term" value="F:helicase activity"/>
    <property type="evidence" value="ECO:0007669"/>
    <property type="project" value="UniProtKB-KW"/>
</dbReference>
<keyword evidence="14" id="KW-1185">Reference proteome</keyword>
<organism evidence="13 14">
    <name type="scientific">Cellulomonas xiejunii</name>
    <dbReference type="NCBI Taxonomy" id="2968083"/>
    <lineage>
        <taxon>Bacteria</taxon>
        <taxon>Bacillati</taxon>
        <taxon>Actinomycetota</taxon>
        <taxon>Actinomycetes</taxon>
        <taxon>Micrococcales</taxon>
        <taxon>Cellulomonadaceae</taxon>
        <taxon>Cellulomonas</taxon>
    </lineage>
</organism>
<dbReference type="RefSeq" id="WP_227576320.1">
    <property type="nucleotide sequence ID" value="NZ_CP101987.1"/>
</dbReference>
<dbReference type="Gene3D" id="1.10.10.160">
    <property type="match status" value="1"/>
</dbReference>
<dbReference type="Pfam" id="PF00580">
    <property type="entry name" value="UvrD-helicase"/>
    <property type="match status" value="1"/>
</dbReference>
<gene>
    <name evidence="13" type="ORF">NP048_14460</name>
</gene>
<dbReference type="InterPro" id="IPR000212">
    <property type="entry name" value="DNA_helicase_UvrD/REP"/>
</dbReference>
<dbReference type="EMBL" id="CP101987">
    <property type="protein sequence ID" value="UUI70985.1"/>
    <property type="molecule type" value="Genomic_DNA"/>
</dbReference>
<evidence type="ECO:0000256" key="6">
    <source>
        <dbReference type="ARBA" id="ARBA00023235"/>
    </source>
</evidence>
<keyword evidence="4 10" id="KW-0347">Helicase</keyword>
<comment type="catalytic activity">
    <reaction evidence="9">
        <text>ATP + H2O = ADP + phosphate + H(+)</text>
        <dbReference type="Rhea" id="RHEA:13065"/>
        <dbReference type="ChEBI" id="CHEBI:15377"/>
        <dbReference type="ChEBI" id="CHEBI:15378"/>
        <dbReference type="ChEBI" id="CHEBI:30616"/>
        <dbReference type="ChEBI" id="CHEBI:43474"/>
        <dbReference type="ChEBI" id="CHEBI:456216"/>
        <dbReference type="EC" id="5.6.2.4"/>
    </reaction>
</comment>
<protein>
    <recommendedName>
        <fullName evidence="8">DNA 3'-5' helicase</fullName>
        <ecNumber evidence="8">5.6.2.4</ecNumber>
    </recommendedName>
</protein>
<dbReference type="Pfam" id="PF13361">
    <property type="entry name" value="UvrD_C"/>
    <property type="match status" value="2"/>
</dbReference>